<keyword evidence="1" id="KW-1133">Transmembrane helix</keyword>
<feature type="transmembrane region" description="Helical" evidence="1">
    <location>
        <begin position="34"/>
        <end position="55"/>
    </location>
</feature>
<evidence type="ECO:0000313" key="2">
    <source>
        <dbReference type="EMBL" id="OEU39469.1"/>
    </source>
</evidence>
<feature type="transmembrane region" description="Helical" evidence="1">
    <location>
        <begin position="7"/>
        <end position="28"/>
    </location>
</feature>
<dbReference type="AlphaFoldDB" id="A0A1E7G3B9"/>
<dbReference type="RefSeq" id="WP_046124389.1">
    <property type="nucleotide sequence ID" value="NZ_CM007353.1"/>
</dbReference>
<keyword evidence="1" id="KW-0812">Transmembrane</keyword>
<protein>
    <submittedName>
        <fullName evidence="2">Uncharacterized protein</fullName>
    </submittedName>
</protein>
<proteinExistence type="predicted"/>
<gene>
    <name evidence="2" type="ORF">AJ89_08235</name>
</gene>
<sequence>MFDGTSWLFKILYFLTAMAPAYFLFIFTQVKLGVLSSIGLLLIISLCTIPLKIMIEKSADEGVKTPEYEVPKIKTKNGEIPSFLLGVILPSVIGGADNFIMNLIIFIALQLCLFILMIKSSSILPNVLLILMGLNIFEMEDGKYIFSSRKKLVEIDETTISITRLGDSNTCNTYVRKKE</sequence>
<reference evidence="2 3" key="1">
    <citation type="journal article" date="2016" name="Appl. Microbiol. Biotechnol.">
        <title>Adhesion of the genome-sequenced Lactococcus lactis subsp. cremoris IBB477 strain is mediated by specific molecular determinants.</title>
        <authorList>
            <person name="Radziwill-Bienkowska J.M."/>
            <person name="Le D.T."/>
            <person name="Szczesny P."/>
            <person name="Duviau M.P."/>
            <person name="Aleksandrzak-Piekarczyk T."/>
            <person name="Loubiere P."/>
            <person name="Mercier-Bonin M."/>
            <person name="Bardowski J.K."/>
            <person name="Kowalczyk M."/>
        </authorList>
    </citation>
    <scope>NUCLEOTIDE SEQUENCE [LARGE SCALE GENOMIC DNA]</scope>
    <source>
        <strain evidence="2 3">IBB477</strain>
    </source>
</reference>
<dbReference type="EMBL" id="JMMZ01000023">
    <property type="protein sequence ID" value="OEU39469.1"/>
    <property type="molecule type" value="Genomic_DNA"/>
</dbReference>
<name>A0A1E7G3B9_LACLC</name>
<accession>A0A1E7G3B9</accession>
<dbReference type="Proteomes" id="UP000176236">
    <property type="component" value="Chromosome"/>
</dbReference>
<evidence type="ECO:0000256" key="1">
    <source>
        <dbReference type="SAM" id="Phobius"/>
    </source>
</evidence>
<keyword evidence="1" id="KW-0472">Membrane</keyword>
<comment type="caution">
    <text evidence="2">The sequence shown here is derived from an EMBL/GenBank/DDBJ whole genome shotgun (WGS) entry which is preliminary data.</text>
</comment>
<organism evidence="2 3">
    <name type="scientific">Lactococcus cremoris subsp. cremoris IBB477</name>
    <dbReference type="NCBI Taxonomy" id="1449093"/>
    <lineage>
        <taxon>Bacteria</taxon>
        <taxon>Bacillati</taxon>
        <taxon>Bacillota</taxon>
        <taxon>Bacilli</taxon>
        <taxon>Lactobacillales</taxon>
        <taxon>Streptococcaceae</taxon>
        <taxon>Lactococcus</taxon>
        <taxon>Lactococcus cremoris subsp. cremoris</taxon>
    </lineage>
</organism>
<evidence type="ECO:0000313" key="3">
    <source>
        <dbReference type="Proteomes" id="UP000176236"/>
    </source>
</evidence>